<accession>A0A9D9DYE7</accession>
<evidence type="ECO:0008006" key="4">
    <source>
        <dbReference type="Google" id="ProtNLM"/>
    </source>
</evidence>
<evidence type="ECO:0000256" key="1">
    <source>
        <dbReference type="SAM" id="Coils"/>
    </source>
</evidence>
<feature type="coiled-coil region" evidence="1">
    <location>
        <begin position="25"/>
        <end position="52"/>
    </location>
</feature>
<keyword evidence="1" id="KW-0175">Coiled coil</keyword>
<dbReference type="AlphaFoldDB" id="A0A9D9DYE7"/>
<sequence>MEQQIQDLIDSIRKEGIETAKAESAKIVEDARKEAEEIVVSAEKKRDEIIAKAQSDAALAKSSGEATLKQAARDLSLSVKKSIEAMYSSILRDAIAGVMKGPELYSMIETVLSDDVSGKAVEIAKEDMQALRSSLSEKFALLIKEGLEVKESTSLHSGFRVVEKDGSAYIDISDDECTKLLMPYLSSSIKEILG</sequence>
<comment type="caution">
    <text evidence="2">The sequence shown here is derived from an EMBL/GenBank/DDBJ whole genome shotgun (WGS) entry which is preliminary data.</text>
</comment>
<reference evidence="2" key="1">
    <citation type="submission" date="2020-10" db="EMBL/GenBank/DDBJ databases">
        <authorList>
            <person name="Gilroy R."/>
        </authorList>
    </citation>
    <scope>NUCLEOTIDE SEQUENCE</scope>
    <source>
        <strain evidence="2">7293</strain>
    </source>
</reference>
<dbReference type="Proteomes" id="UP000823615">
    <property type="component" value="Unassembled WGS sequence"/>
</dbReference>
<evidence type="ECO:0000313" key="2">
    <source>
        <dbReference type="EMBL" id="MBO8435896.1"/>
    </source>
</evidence>
<gene>
    <name evidence="2" type="ORF">IAA97_02810</name>
</gene>
<protein>
    <recommendedName>
        <fullName evidence="4">V-type ATP synthase subunit E</fullName>
    </recommendedName>
</protein>
<name>A0A9D9DYE7_9SPIO</name>
<evidence type="ECO:0000313" key="3">
    <source>
        <dbReference type="Proteomes" id="UP000823615"/>
    </source>
</evidence>
<organism evidence="2 3">
    <name type="scientific">Candidatus Ornithospirochaeta stercoripullorum</name>
    <dbReference type="NCBI Taxonomy" id="2840899"/>
    <lineage>
        <taxon>Bacteria</taxon>
        <taxon>Pseudomonadati</taxon>
        <taxon>Spirochaetota</taxon>
        <taxon>Spirochaetia</taxon>
        <taxon>Spirochaetales</taxon>
        <taxon>Spirochaetaceae</taxon>
        <taxon>Spirochaetaceae incertae sedis</taxon>
        <taxon>Candidatus Ornithospirochaeta</taxon>
    </lineage>
</organism>
<proteinExistence type="predicted"/>
<reference evidence="2" key="2">
    <citation type="journal article" date="2021" name="PeerJ">
        <title>Extensive microbial diversity within the chicken gut microbiome revealed by metagenomics and culture.</title>
        <authorList>
            <person name="Gilroy R."/>
            <person name="Ravi A."/>
            <person name="Getino M."/>
            <person name="Pursley I."/>
            <person name="Horton D.L."/>
            <person name="Alikhan N.F."/>
            <person name="Baker D."/>
            <person name="Gharbi K."/>
            <person name="Hall N."/>
            <person name="Watson M."/>
            <person name="Adriaenssens E.M."/>
            <person name="Foster-Nyarko E."/>
            <person name="Jarju S."/>
            <person name="Secka A."/>
            <person name="Antonio M."/>
            <person name="Oren A."/>
            <person name="Chaudhuri R.R."/>
            <person name="La Ragione R."/>
            <person name="Hildebrand F."/>
            <person name="Pallen M.J."/>
        </authorList>
    </citation>
    <scope>NUCLEOTIDE SEQUENCE</scope>
    <source>
        <strain evidence="2">7293</strain>
    </source>
</reference>
<dbReference type="EMBL" id="JADIMT010000038">
    <property type="protein sequence ID" value="MBO8435896.1"/>
    <property type="molecule type" value="Genomic_DNA"/>
</dbReference>